<evidence type="ECO:0000256" key="2">
    <source>
        <dbReference type="SAM" id="SignalP"/>
    </source>
</evidence>
<feature type="region of interest" description="Disordered" evidence="1">
    <location>
        <begin position="73"/>
        <end position="104"/>
    </location>
</feature>
<feature type="compositionally biased region" description="Basic residues" evidence="1">
    <location>
        <begin position="77"/>
        <end position="88"/>
    </location>
</feature>
<gene>
    <name evidence="3" type="ORF">A306_08206</name>
</gene>
<sequence length="131" mass="13644">MAEGHVNAAIPLGWLYCSVLVHTGLVNAHVGLLGGSPDPSQSILVHTGRAKAAQTGGDVVLVRAGLSRVAPRCRASPQRRRWSGRGRSGRQSPGGEALGCTGSDWGTQGFRGLYGVSVLPYGSPRCPMSPR</sequence>
<dbReference type="AlphaFoldDB" id="R7VW18"/>
<reference evidence="3" key="1">
    <citation type="journal article" date="2013" name="Science">
        <title>Genomic diversity and evolution of the head crest in the rock pigeon.</title>
        <authorList>
            <person name="Shapiro M.D."/>
            <person name="Kronenberg Z."/>
            <person name="Li C."/>
            <person name="Domyan E.T."/>
            <person name="Pan H."/>
            <person name="Campbell M."/>
            <person name="Tan H."/>
            <person name="Huff C.D."/>
            <person name="Hu H."/>
            <person name="Vickrey A.I."/>
            <person name="Nielsen S.C."/>
            <person name="Stringham S.A."/>
            <person name="Hu H."/>
            <person name="Willerslev E."/>
            <person name="Gilbert M.T."/>
            <person name="Yandell M."/>
            <person name="Zhang G."/>
            <person name="Wang J."/>
        </authorList>
    </citation>
    <scope>NUCLEOTIDE SEQUENCE [LARGE SCALE GENOMIC DNA]</scope>
    <source>
        <tissue evidence="3">Blood</tissue>
    </source>
</reference>
<feature type="signal peptide" evidence="2">
    <location>
        <begin position="1"/>
        <end position="28"/>
    </location>
</feature>
<accession>R7VW18</accession>
<organism evidence="3">
    <name type="scientific">Columba livia</name>
    <name type="common">Rock dove</name>
    <dbReference type="NCBI Taxonomy" id="8932"/>
    <lineage>
        <taxon>Eukaryota</taxon>
        <taxon>Metazoa</taxon>
        <taxon>Chordata</taxon>
        <taxon>Craniata</taxon>
        <taxon>Vertebrata</taxon>
        <taxon>Euteleostomi</taxon>
        <taxon>Archelosauria</taxon>
        <taxon>Archosauria</taxon>
        <taxon>Dinosauria</taxon>
        <taxon>Saurischia</taxon>
        <taxon>Theropoda</taxon>
        <taxon>Coelurosauria</taxon>
        <taxon>Aves</taxon>
        <taxon>Neognathae</taxon>
        <taxon>Neoaves</taxon>
        <taxon>Columbimorphae</taxon>
        <taxon>Columbiformes</taxon>
        <taxon>Columbidae</taxon>
        <taxon>Columba</taxon>
    </lineage>
</organism>
<feature type="chain" id="PRO_5004458616" evidence="2">
    <location>
        <begin position="29"/>
        <end position="131"/>
    </location>
</feature>
<name>R7VW18_COLLI</name>
<evidence type="ECO:0000313" key="3">
    <source>
        <dbReference type="EMBL" id="EMC83643.1"/>
    </source>
</evidence>
<evidence type="ECO:0000256" key="1">
    <source>
        <dbReference type="SAM" id="MobiDB-lite"/>
    </source>
</evidence>
<keyword evidence="2" id="KW-0732">Signal</keyword>
<dbReference type="EMBL" id="KB378534">
    <property type="protein sequence ID" value="EMC83643.1"/>
    <property type="molecule type" value="Genomic_DNA"/>
</dbReference>
<protein>
    <submittedName>
        <fullName evidence="3">Uncharacterized protein</fullName>
    </submittedName>
</protein>
<proteinExistence type="predicted"/>